<feature type="domain" description="Glycosyltransferase RgtA/B/C/D-like" evidence="9">
    <location>
        <begin position="64"/>
        <end position="218"/>
    </location>
</feature>
<feature type="transmembrane region" description="Helical" evidence="8">
    <location>
        <begin position="84"/>
        <end position="105"/>
    </location>
</feature>
<evidence type="ECO:0000313" key="11">
    <source>
        <dbReference type="Proteomes" id="UP000295510"/>
    </source>
</evidence>
<evidence type="ECO:0000259" key="9">
    <source>
        <dbReference type="Pfam" id="PF13231"/>
    </source>
</evidence>
<feature type="transmembrane region" description="Helical" evidence="8">
    <location>
        <begin position="338"/>
        <end position="360"/>
    </location>
</feature>
<feature type="transmembrane region" description="Helical" evidence="8">
    <location>
        <begin position="117"/>
        <end position="136"/>
    </location>
</feature>
<keyword evidence="6 8" id="KW-1133">Transmembrane helix</keyword>
<keyword evidence="5 8" id="KW-0812">Transmembrane</keyword>
<evidence type="ECO:0000256" key="8">
    <source>
        <dbReference type="SAM" id="Phobius"/>
    </source>
</evidence>
<organism evidence="10 11">
    <name type="scientific">Tepidicella xavieri</name>
    <dbReference type="NCBI Taxonomy" id="360241"/>
    <lineage>
        <taxon>Bacteria</taxon>
        <taxon>Pseudomonadati</taxon>
        <taxon>Pseudomonadota</taxon>
        <taxon>Betaproteobacteria</taxon>
        <taxon>Burkholderiales</taxon>
        <taxon>Tepidicella</taxon>
    </lineage>
</organism>
<feature type="transmembrane region" description="Helical" evidence="8">
    <location>
        <begin position="251"/>
        <end position="270"/>
    </location>
</feature>
<dbReference type="PANTHER" id="PTHR33908">
    <property type="entry name" value="MANNOSYLTRANSFERASE YKCB-RELATED"/>
    <property type="match status" value="1"/>
</dbReference>
<evidence type="ECO:0000256" key="3">
    <source>
        <dbReference type="ARBA" id="ARBA00022676"/>
    </source>
</evidence>
<comment type="subcellular location">
    <subcellularLocation>
        <location evidence="1">Cell membrane</location>
        <topology evidence="1">Multi-pass membrane protein</topology>
    </subcellularLocation>
</comment>
<dbReference type="GO" id="GO:0005886">
    <property type="term" value="C:plasma membrane"/>
    <property type="evidence" value="ECO:0007669"/>
    <property type="project" value="UniProtKB-SubCell"/>
</dbReference>
<keyword evidence="11" id="KW-1185">Reference proteome</keyword>
<proteinExistence type="predicted"/>
<dbReference type="RefSeq" id="WP_164499719.1">
    <property type="nucleotide sequence ID" value="NZ_SNYL01000009.1"/>
</dbReference>
<keyword evidence="4 10" id="KW-0808">Transferase</keyword>
<protein>
    <submittedName>
        <fullName evidence="10">4-amino-4-deoxy-L-arabinose transferase-like glycosyltransferase</fullName>
    </submittedName>
</protein>
<evidence type="ECO:0000256" key="1">
    <source>
        <dbReference type="ARBA" id="ARBA00004651"/>
    </source>
</evidence>
<evidence type="ECO:0000256" key="2">
    <source>
        <dbReference type="ARBA" id="ARBA00022475"/>
    </source>
</evidence>
<dbReference type="PANTHER" id="PTHR33908:SF11">
    <property type="entry name" value="MEMBRANE PROTEIN"/>
    <property type="match status" value="1"/>
</dbReference>
<accession>A0A4R6UBT5</accession>
<evidence type="ECO:0000256" key="7">
    <source>
        <dbReference type="ARBA" id="ARBA00023136"/>
    </source>
</evidence>
<evidence type="ECO:0000256" key="6">
    <source>
        <dbReference type="ARBA" id="ARBA00022989"/>
    </source>
</evidence>
<dbReference type="Pfam" id="PF13231">
    <property type="entry name" value="PMT_2"/>
    <property type="match status" value="1"/>
</dbReference>
<name>A0A4R6UBT5_9BURK</name>
<dbReference type="InterPro" id="IPR050297">
    <property type="entry name" value="LipidA_mod_glycosyltrf_83"/>
</dbReference>
<dbReference type="InterPro" id="IPR038731">
    <property type="entry name" value="RgtA/B/C-like"/>
</dbReference>
<feature type="transmembrane region" description="Helical" evidence="8">
    <location>
        <begin position="282"/>
        <end position="302"/>
    </location>
</feature>
<dbReference type="GO" id="GO:0009103">
    <property type="term" value="P:lipopolysaccharide biosynthetic process"/>
    <property type="evidence" value="ECO:0007669"/>
    <property type="project" value="UniProtKB-ARBA"/>
</dbReference>
<dbReference type="Proteomes" id="UP000295510">
    <property type="component" value="Unassembled WGS sequence"/>
</dbReference>
<dbReference type="EMBL" id="SNYL01000009">
    <property type="protein sequence ID" value="TDQ42449.1"/>
    <property type="molecule type" value="Genomic_DNA"/>
</dbReference>
<reference evidence="10 11" key="1">
    <citation type="submission" date="2019-03" db="EMBL/GenBank/DDBJ databases">
        <title>Genomic Encyclopedia of Type Strains, Phase IV (KMG-IV): sequencing the most valuable type-strain genomes for metagenomic binning, comparative biology and taxonomic classification.</title>
        <authorList>
            <person name="Goeker M."/>
        </authorList>
    </citation>
    <scope>NUCLEOTIDE SEQUENCE [LARGE SCALE GENOMIC DNA]</scope>
    <source>
        <strain evidence="10 11">DSM 19605</strain>
    </source>
</reference>
<keyword evidence="2" id="KW-1003">Cell membrane</keyword>
<evidence type="ECO:0000313" key="10">
    <source>
        <dbReference type="EMBL" id="TDQ42449.1"/>
    </source>
</evidence>
<dbReference type="AlphaFoldDB" id="A0A4R6UBT5"/>
<feature type="transmembrane region" description="Helical" evidence="8">
    <location>
        <begin position="204"/>
        <end position="223"/>
    </location>
</feature>
<feature type="transmembrane region" description="Helical" evidence="8">
    <location>
        <begin position="164"/>
        <end position="197"/>
    </location>
</feature>
<dbReference type="GO" id="GO:0016763">
    <property type="term" value="F:pentosyltransferase activity"/>
    <property type="evidence" value="ECO:0007669"/>
    <property type="project" value="TreeGrafter"/>
</dbReference>
<evidence type="ECO:0000256" key="4">
    <source>
        <dbReference type="ARBA" id="ARBA00022679"/>
    </source>
</evidence>
<sequence length="522" mass="59517">MGPQTPMRAWAHAPQDVAAARRVFVWTFALTLLVKIALAAGFPLTGDEAFFYQWGVYPAWGYSDHPPMIGWWLAVLRLLGDHPLALRLATLSVTSLIALGLVDALRRYLPASHEAAAWWAGAVYLAMPWSWMFVLVTTDTPLVLFMALSAWAFLRAEAQADRGLGWYALAGVFVGLAFLSKYFAALLGLAYAVYILLWRRQRWWALPWMFLFALPCIALNLWFNATHGWPNIRFNFINRHDPHGGWQWQSLVVYLLMMTYLFTPWLLGHVHRRPAPGGDERMGRVLAVLWGFPALLFAVLAMRREVGLHWVLGFVPFFVAWVAMRLPLPRWRTAWRWTVALSVPHGLAVVAIVAAPLSVWQGSRWYEKVVFLRHAPAVLAELNRGRAPEVRLMAEAYSPAAILGYYDGHYVPVYGVGRHHARQDDLQVDFRAWDGARVRVFMRQPVDLAAHAPYFERVSAHRFEVHGVTYHWLDGEGFRYQAYRDGVLAEAARRFQHVPSWLPVLGHPFCERYGLADCARAP</sequence>
<evidence type="ECO:0000256" key="5">
    <source>
        <dbReference type="ARBA" id="ARBA00022692"/>
    </source>
</evidence>
<comment type="caution">
    <text evidence="10">The sequence shown here is derived from an EMBL/GenBank/DDBJ whole genome shotgun (WGS) entry which is preliminary data.</text>
</comment>
<keyword evidence="7 8" id="KW-0472">Membrane</keyword>
<keyword evidence="3" id="KW-0328">Glycosyltransferase</keyword>
<gene>
    <name evidence="10" type="ORF">DFR43_10918</name>
</gene>
<feature type="transmembrane region" description="Helical" evidence="8">
    <location>
        <begin position="308"/>
        <end position="326"/>
    </location>
</feature>